<evidence type="ECO:0000313" key="3">
    <source>
        <dbReference type="Proteomes" id="UP000716291"/>
    </source>
</evidence>
<dbReference type="Proteomes" id="UP000716291">
    <property type="component" value="Unassembled WGS sequence"/>
</dbReference>
<dbReference type="EMBL" id="JAANQT010000208">
    <property type="protein sequence ID" value="KAG1313238.1"/>
    <property type="molecule type" value="Genomic_DNA"/>
</dbReference>
<keyword evidence="3" id="KW-1185">Reference proteome</keyword>
<gene>
    <name evidence="2" type="ORF">G6F64_002401</name>
</gene>
<evidence type="ECO:0000313" key="2">
    <source>
        <dbReference type="EMBL" id="KAG1313238.1"/>
    </source>
</evidence>
<evidence type="ECO:0000256" key="1">
    <source>
        <dbReference type="SAM" id="SignalP"/>
    </source>
</evidence>
<organism evidence="2 3">
    <name type="scientific">Rhizopus oryzae</name>
    <name type="common">Mucormycosis agent</name>
    <name type="synonym">Rhizopus arrhizus var. delemar</name>
    <dbReference type="NCBI Taxonomy" id="64495"/>
    <lineage>
        <taxon>Eukaryota</taxon>
        <taxon>Fungi</taxon>
        <taxon>Fungi incertae sedis</taxon>
        <taxon>Mucoromycota</taxon>
        <taxon>Mucoromycotina</taxon>
        <taxon>Mucoromycetes</taxon>
        <taxon>Mucorales</taxon>
        <taxon>Mucorineae</taxon>
        <taxon>Rhizopodaceae</taxon>
        <taxon>Rhizopus</taxon>
    </lineage>
</organism>
<keyword evidence="1" id="KW-0732">Signal</keyword>
<proteinExistence type="predicted"/>
<dbReference type="AlphaFoldDB" id="A0A9P6XH26"/>
<protein>
    <submittedName>
        <fullName evidence="2">Uncharacterized protein</fullName>
    </submittedName>
</protein>
<feature type="chain" id="PRO_5040448283" evidence="1">
    <location>
        <begin position="22"/>
        <end position="242"/>
    </location>
</feature>
<comment type="caution">
    <text evidence="2">The sequence shown here is derived from an EMBL/GenBank/DDBJ whole genome shotgun (WGS) entry which is preliminary data.</text>
</comment>
<sequence length="242" mass="26054">MRFQLASLLVFLLALVFSASASPIAERDVKPSSHLVDLAERSISYPVKPDDTLVVDIMAAVKAKLNVDIFAQISATFCEKLQASLDVKAKILGGIISIGDLQIKAIQSAVVKNLKVRLDADIKAEVDANVYVPLEADLRKLLGSTPLTKDQLLKVLVDLEVKAKALVKVELPKLEVKLKAKIQEELSLAIKDAEVNIPLIADVKISANIDESAVLDACIDVAVKACVDIDVDAEAKVILNVL</sequence>
<dbReference type="OrthoDB" id="2360307at2759"/>
<reference evidence="2" key="1">
    <citation type="journal article" date="2020" name="Microb. Genom.">
        <title>Genetic diversity of clinical and environmental Mucorales isolates obtained from an investigation of mucormycosis cases among solid organ transplant recipients.</title>
        <authorList>
            <person name="Nguyen M.H."/>
            <person name="Kaul D."/>
            <person name="Muto C."/>
            <person name="Cheng S.J."/>
            <person name="Richter R.A."/>
            <person name="Bruno V.M."/>
            <person name="Liu G."/>
            <person name="Beyhan S."/>
            <person name="Sundermann A.J."/>
            <person name="Mounaud S."/>
            <person name="Pasculle A.W."/>
            <person name="Nierman W.C."/>
            <person name="Driscoll E."/>
            <person name="Cumbie R."/>
            <person name="Clancy C.J."/>
            <person name="Dupont C.L."/>
        </authorList>
    </citation>
    <scope>NUCLEOTIDE SEQUENCE</scope>
    <source>
        <strain evidence="2">GL11</strain>
    </source>
</reference>
<name>A0A9P6XH26_RHIOR</name>
<feature type="signal peptide" evidence="1">
    <location>
        <begin position="1"/>
        <end position="21"/>
    </location>
</feature>
<accession>A0A9P6XH26</accession>